<evidence type="ECO:0000313" key="1">
    <source>
        <dbReference type="EMBL" id="RAH47733.1"/>
    </source>
</evidence>
<protein>
    <submittedName>
        <fullName evidence="1">Uncharacterized protein</fullName>
    </submittedName>
</protein>
<sequence length="190" mass="20680">MLHIPEQSFASTHHPVWKRVEQRGNSRADPYGTAGHVYGLISQEAIIHSTVRYRSTTAPFVEPERPLYPPLSFAREQSIFVDFAFGGMIPSSSPSSLRQVQRLPKPTDACAFKLNPKTYISPGPSPTAYSLSPPHPAPASTPDPRRADLQVHGAGLLRGCGVEEPWARPVHVLASGKVACARGPNKLARN</sequence>
<proteinExistence type="predicted"/>
<keyword evidence="2" id="KW-1185">Reference proteome</keyword>
<gene>
    <name evidence="1" type="ORF">BO95DRAFT_73690</name>
</gene>
<name>A0ACD1GEY2_9EURO</name>
<accession>A0ACD1GEY2</accession>
<dbReference type="Proteomes" id="UP000249057">
    <property type="component" value="Unassembled WGS sequence"/>
</dbReference>
<evidence type="ECO:0000313" key="2">
    <source>
        <dbReference type="Proteomes" id="UP000249057"/>
    </source>
</evidence>
<dbReference type="EMBL" id="KZ825328">
    <property type="protein sequence ID" value="RAH47733.1"/>
    <property type="molecule type" value="Genomic_DNA"/>
</dbReference>
<organism evidence="1 2">
    <name type="scientific">Aspergillus brunneoviolaceus CBS 621.78</name>
    <dbReference type="NCBI Taxonomy" id="1450534"/>
    <lineage>
        <taxon>Eukaryota</taxon>
        <taxon>Fungi</taxon>
        <taxon>Dikarya</taxon>
        <taxon>Ascomycota</taxon>
        <taxon>Pezizomycotina</taxon>
        <taxon>Eurotiomycetes</taxon>
        <taxon>Eurotiomycetidae</taxon>
        <taxon>Eurotiales</taxon>
        <taxon>Aspergillaceae</taxon>
        <taxon>Aspergillus</taxon>
        <taxon>Aspergillus subgen. Circumdati</taxon>
    </lineage>
</organism>
<reference evidence="1" key="1">
    <citation type="submission" date="2018-02" db="EMBL/GenBank/DDBJ databases">
        <title>The genomes of Aspergillus section Nigri reveals drivers in fungal speciation.</title>
        <authorList>
            <consortium name="DOE Joint Genome Institute"/>
            <person name="Vesth T.C."/>
            <person name="Nybo J."/>
            <person name="Theobald S."/>
            <person name="Brandl J."/>
            <person name="Frisvad J.C."/>
            <person name="Nielsen K.F."/>
            <person name="Lyhne E.K."/>
            <person name="Kogle M.E."/>
            <person name="Kuo A."/>
            <person name="Riley R."/>
            <person name="Clum A."/>
            <person name="Nolan M."/>
            <person name="Lipzen A."/>
            <person name="Salamov A."/>
            <person name="Henrissat B."/>
            <person name="Wiebenga A."/>
            <person name="De vries R.P."/>
            <person name="Grigoriev I.V."/>
            <person name="Mortensen U.H."/>
            <person name="Andersen M.R."/>
            <person name="Baker S.E."/>
        </authorList>
    </citation>
    <scope>NUCLEOTIDE SEQUENCE</scope>
    <source>
        <strain evidence="1">CBS 621.78</strain>
    </source>
</reference>